<evidence type="ECO:0000313" key="4">
    <source>
        <dbReference type="EMBL" id="KOC59903.1"/>
    </source>
</evidence>
<dbReference type="Proteomes" id="UP000053825">
    <property type="component" value="Unassembled WGS sequence"/>
</dbReference>
<sequence length="171" mass="19645">LKREFKTKVNNAVIHEQLAKRKRLSNESARQCIHTYICMYAGAMQEIVSQGHIEDGALIEHTINGLQGDEMNKTLLYDATTLHGIKKRLELYDTRKEKAVDNKRYSNKKKTRKPNKGLVQREGKKPHCYGCGRANHVYQNCTNKAKGLKCFECNNFGHIAPKCPETEKLRK</sequence>
<gene>
    <name evidence="4" type="ORF">WH47_10545</name>
</gene>
<organism evidence="4 5">
    <name type="scientific">Habropoda laboriosa</name>
    <dbReference type="NCBI Taxonomy" id="597456"/>
    <lineage>
        <taxon>Eukaryota</taxon>
        <taxon>Metazoa</taxon>
        <taxon>Ecdysozoa</taxon>
        <taxon>Arthropoda</taxon>
        <taxon>Hexapoda</taxon>
        <taxon>Insecta</taxon>
        <taxon>Pterygota</taxon>
        <taxon>Neoptera</taxon>
        <taxon>Endopterygota</taxon>
        <taxon>Hymenoptera</taxon>
        <taxon>Apocrita</taxon>
        <taxon>Aculeata</taxon>
        <taxon>Apoidea</taxon>
        <taxon>Anthophila</taxon>
        <taxon>Apidae</taxon>
        <taxon>Habropoda</taxon>
    </lineage>
</organism>
<feature type="non-terminal residue" evidence="4">
    <location>
        <position position="1"/>
    </location>
</feature>
<keyword evidence="1" id="KW-0863">Zinc-finger</keyword>
<dbReference type="SUPFAM" id="SSF57756">
    <property type="entry name" value="Retrovirus zinc finger-like domains"/>
    <property type="match status" value="1"/>
</dbReference>
<dbReference type="InterPro" id="IPR036875">
    <property type="entry name" value="Znf_CCHC_sf"/>
</dbReference>
<dbReference type="STRING" id="597456.A0A0L7QMQ3"/>
<keyword evidence="1" id="KW-0862">Zinc</keyword>
<evidence type="ECO:0000313" key="5">
    <source>
        <dbReference type="Proteomes" id="UP000053825"/>
    </source>
</evidence>
<keyword evidence="1" id="KW-0479">Metal-binding</keyword>
<dbReference type="SMART" id="SM00343">
    <property type="entry name" value="ZnF_C2HC"/>
    <property type="match status" value="2"/>
</dbReference>
<dbReference type="Gene3D" id="4.10.60.10">
    <property type="entry name" value="Zinc finger, CCHC-type"/>
    <property type="match status" value="1"/>
</dbReference>
<feature type="compositionally biased region" description="Basic residues" evidence="2">
    <location>
        <begin position="105"/>
        <end position="115"/>
    </location>
</feature>
<accession>A0A0L7QMQ3</accession>
<dbReference type="EMBL" id="KQ414878">
    <property type="protein sequence ID" value="KOC59903.1"/>
    <property type="molecule type" value="Genomic_DNA"/>
</dbReference>
<evidence type="ECO:0000256" key="1">
    <source>
        <dbReference type="PROSITE-ProRule" id="PRU00047"/>
    </source>
</evidence>
<feature type="domain" description="CCHC-type" evidence="3">
    <location>
        <begin position="149"/>
        <end position="165"/>
    </location>
</feature>
<dbReference type="PROSITE" id="PS50158">
    <property type="entry name" value="ZF_CCHC"/>
    <property type="match status" value="2"/>
</dbReference>
<dbReference type="GO" id="GO:0008270">
    <property type="term" value="F:zinc ion binding"/>
    <property type="evidence" value="ECO:0007669"/>
    <property type="project" value="UniProtKB-KW"/>
</dbReference>
<dbReference type="InterPro" id="IPR001878">
    <property type="entry name" value="Znf_CCHC"/>
</dbReference>
<dbReference type="AlphaFoldDB" id="A0A0L7QMQ3"/>
<dbReference type="GO" id="GO:0003676">
    <property type="term" value="F:nucleic acid binding"/>
    <property type="evidence" value="ECO:0007669"/>
    <property type="project" value="InterPro"/>
</dbReference>
<evidence type="ECO:0000256" key="2">
    <source>
        <dbReference type="SAM" id="MobiDB-lite"/>
    </source>
</evidence>
<feature type="region of interest" description="Disordered" evidence="2">
    <location>
        <begin position="101"/>
        <end position="123"/>
    </location>
</feature>
<name>A0A0L7QMQ3_9HYME</name>
<proteinExistence type="predicted"/>
<evidence type="ECO:0000259" key="3">
    <source>
        <dbReference type="PROSITE" id="PS50158"/>
    </source>
</evidence>
<reference evidence="4 5" key="1">
    <citation type="submission" date="2015-07" db="EMBL/GenBank/DDBJ databases">
        <title>The genome of Habropoda laboriosa.</title>
        <authorList>
            <person name="Pan H."/>
            <person name="Kapheim K."/>
        </authorList>
    </citation>
    <scope>NUCLEOTIDE SEQUENCE [LARGE SCALE GENOMIC DNA]</scope>
    <source>
        <strain evidence="4">0110345459</strain>
    </source>
</reference>
<keyword evidence="5" id="KW-1185">Reference proteome</keyword>
<feature type="domain" description="CCHC-type" evidence="3">
    <location>
        <begin position="128"/>
        <end position="143"/>
    </location>
</feature>
<protein>
    <recommendedName>
        <fullName evidence="3">CCHC-type domain-containing protein</fullName>
    </recommendedName>
</protein>